<organism evidence="4 5">
    <name type="scientific">Promethearchaeum syntrophicum</name>
    <dbReference type="NCBI Taxonomy" id="2594042"/>
    <lineage>
        <taxon>Archaea</taxon>
        <taxon>Promethearchaeati</taxon>
        <taxon>Promethearchaeota</taxon>
        <taxon>Promethearchaeia</taxon>
        <taxon>Promethearchaeales</taxon>
        <taxon>Promethearchaeaceae</taxon>
        <taxon>Promethearchaeum</taxon>
    </lineage>
</organism>
<dbReference type="InterPro" id="IPR036390">
    <property type="entry name" value="WH_DNA-bd_sf"/>
</dbReference>
<dbReference type="PROSITE" id="PS50987">
    <property type="entry name" value="HTH_ARSR_2"/>
    <property type="match status" value="1"/>
</dbReference>
<dbReference type="PANTHER" id="PTHR43132">
    <property type="entry name" value="ARSENICAL RESISTANCE OPERON REPRESSOR ARSR-RELATED"/>
    <property type="match status" value="1"/>
</dbReference>
<reference evidence="4 5" key="2">
    <citation type="journal article" date="2024" name="Int. J. Syst. Evol. Microbiol.">
        <title>Promethearchaeum syntrophicum gen. nov., sp. nov., an anaerobic, obligately syntrophic archaeon, the first isolate of the lineage 'Asgard' archaea, and proposal of the new archaeal phylum Promethearchaeota phyl. nov. and kingdom Promethearchaeati regn. nov.</title>
        <authorList>
            <person name="Imachi H."/>
            <person name="Nobu M.K."/>
            <person name="Kato S."/>
            <person name="Takaki Y."/>
            <person name="Miyazaki M."/>
            <person name="Miyata M."/>
            <person name="Ogawara M."/>
            <person name="Saito Y."/>
            <person name="Sakai S."/>
            <person name="Tahara Y.O."/>
            <person name="Takano Y."/>
            <person name="Tasumi E."/>
            <person name="Uematsu K."/>
            <person name="Yoshimura T."/>
            <person name="Itoh T."/>
            <person name="Ohkuma M."/>
            <person name="Takai K."/>
        </authorList>
    </citation>
    <scope>NUCLEOTIDE SEQUENCE [LARGE SCALE GENOMIC DNA]</scope>
    <source>
        <strain evidence="4 5">MK-D1</strain>
    </source>
</reference>
<dbReference type="AlphaFoldDB" id="A0A5B9D662"/>
<evidence type="ECO:0000256" key="1">
    <source>
        <dbReference type="ARBA" id="ARBA00023015"/>
    </source>
</evidence>
<evidence type="ECO:0000256" key="2">
    <source>
        <dbReference type="ARBA" id="ARBA00023125"/>
    </source>
</evidence>
<keyword evidence="1" id="KW-0805">Transcription regulation</keyword>
<dbReference type="SUPFAM" id="SSF46785">
    <property type="entry name" value="Winged helix' DNA-binding domain"/>
    <property type="match status" value="1"/>
</dbReference>
<name>A0A5B9D662_9ARCH</name>
<gene>
    <name evidence="4" type="ORF">DSAG12_00397</name>
</gene>
<keyword evidence="5" id="KW-1185">Reference proteome</keyword>
<evidence type="ECO:0000313" key="5">
    <source>
        <dbReference type="Proteomes" id="UP000321408"/>
    </source>
</evidence>
<dbReference type="InterPro" id="IPR051011">
    <property type="entry name" value="Metal_resp_trans_reg"/>
</dbReference>
<dbReference type="CDD" id="cd00090">
    <property type="entry name" value="HTH_ARSR"/>
    <property type="match status" value="1"/>
</dbReference>
<keyword evidence="2" id="KW-0238">DNA-binding</keyword>
<dbReference type="InterPro" id="IPR001845">
    <property type="entry name" value="HTH_ArsR_DNA-bd_dom"/>
</dbReference>
<keyword evidence="3" id="KW-0804">Transcription</keyword>
<accession>A0A5B9D662</accession>
<sequence>MKNKMESVQDYSSIKQDKVSLLLGPDLVKVAKALSSPTRQKILRFLSEGPLDISAIAKKLNQTEANSSAQLAILQKSGLVISRYEPGNHGVRKICELRYNAIDIDLINA</sequence>
<dbReference type="GO" id="GO:0003677">
    <property type="term" value="F:DNA binding"/>
    <property type="evidence" value="ECO:0007669"/>
    <property type="project" value="UniProtKB-KW"/>
</dbReference>
<evidence type="ECO:0000256" key="3">
    <source>
        <dbReference type="ARBA" id="ARBA00023163"/>
    </source>
</evidence>
<evidence type="ECO:0000313" key="4">
    <source>
        <dbReference type="EMBL" id="QEE14584.2"/>
    </source>
</evidence>
<dbReference type="SMART" id="SM00418">
    <property type="entry name" value="HTH_ARSR"/>
    <property type="match status" value="1"/>
</dbReference>
<protein>
    <submittedName>
        <fullName evidence="4">ArsR/SmtB family transcription factor</fullName>
    </submittedName>
</protein>
<dbReference type="PANTHER" id="PTHR43132:SF2">
    <property type="entry name" value="ARSENICAL RESISTANCE OPERON REPRESSOR ARSR-RELATED"/>
    <property type="match status" value="1"/>
</dbReference>
<dbReference type="InterPro" id="IPR011991">
    <property type="entry name" value="ArsR-like_HTH"/>
</dbReference>
<dbReference type="Proteomes" id="UP000321408">
    <property type="component" value="Chromosome"/>
</dbReference>
<reference evidence="4 5" key="1">
    <citation type="journal article" date="2020" name="Nature">
        <title>Isolation of an archaeon at the prokaryote-eukaryote interface.</title>
        <authorList>
            <person name="Imachi H."/>
            <person name="Nobu M.K."/>
            <person name="Nakahara N."/>
            <person name="Morono Y."/>
            <person name="Ogawara M."/>
            <person name="Takaki Y."/>
            <person name="Takano Y."/>
            <person name="Uematsu K."/>
            <person name="Ikuta T."/>
            <person name="Ito M."/>
            <person name="Matsui Y."/>
            <person name="Miyazaki M."/>
            <person name="Murata K."/>
            <person name="Saito Y."/>
            <person name="Sakai S."/>
            <person name="Song C."/>
            <person name="Tasumi E."/>
            <person name="Yamanaka Y."/>
            <person name="Yamaguchi T."/>
            <person name="Kamagata Y."/>
            <person name="Tamaki H."/>
            <person name="Takai K."/>
        </authorList>
    </citation>
    <scope>NUCLEOTIDE SEQUENCE [LARGE SCALE GENOMIC DNA]</scope>
    <source>
        <strain evidence="4 5">MK-D1</strain>
    </source>
</reference>
<dbReference type="GO" id="GO:0003700">
    <property type="term" value="F:DNA-binding transcription factor activity"/>
    <property type="evidence" value="ECO:0007669"/>
    <property type="project" value="InterPro"/>
</dbReference>
<proteinExistence type="predicted"/>
<dbReference type="Gene3D" id="1.10.10.10">
    <property type="entry name" value="Winged helix-like DNA-binding domain superfamily/Winged helix DNA-binding domain"/>
    <property type="match status" value="1"/>
</dbReference>
<dbReference type="Pfam" id="PF01022">
    <property type="entry name" value="HTH_5"/>
    <property type="match status" value="1"/>
</dbReference>
<dbReference type="InterPro" id="IPR036388">
    <property type="entry name" value="WH-like_DNA-bd_sf"/>
</dbReference>
<dbReference type="KEGG" id="psyt:DSAG12_00397"/>
<dbReference type="EMBL" id="CP042905">
    <property type="protein sequence ID" value="QEE14584.2"/>
    <property type="molecule type" value="Genomic_DNA"/>
</dbReference>